<keyword evidence="4" id="KW-1185">Reference proteome</keyword>
<name>A0ABP1NF88_XYLVO</name>
<sequence>MEENTNFSHKIYKSDPLLFKSYVDMEVNILTEDGTTISGIVYTVDPVSESVVLLQGCQQNNLKIVFGHAIKSIKICSDKPCKLPELQFMNAPTKIFHSTLAERKHAVRKLLEENRFPVKEENDILTIENVLSIKPPYDPADCICTNSIILARIQNLLSRIQT</sequence>
<dbReference type="Pfam" id="PF20417">
    <property type="entry name" value="Gemin6_C"/>
    <property type="match status" value="1"/>
</dbReference>
<gene>
    <name evidence="3" type="ORF">XYLVIOL_LOCUS4016</name>
</gene>
<evidence type="ECO:0000313" key="3">
    <source>
        <dbReference type="EMBL" id="CAL7939642.1"/>
    </source>
</evidence>
<dbReference type="InterPro" id="IPR047575">
    <property type="entry name" value="Sm"/>
</dbReference>
<feature type="domain" description="Sm" evidence="2">
    <location>
        <begin position="14"/>
        <end position="79"/>
    </location>
</feature>
<dbReference type="PROSITE" id="PS52002">
    <property type="entry name" value="SM"/>
    <property type="match status" value="1"/>
</dbReference>
<dbReference type="InterPro" id="IPR047574">
    <property type="entry name" value="AD"/>
</dbReference>
<dbReference type="Pfam" id="PF06372">
    <property type="entry name" value="Gemin6"/>
    <property type="match status" value="1"/>
</dbReference>
<dbReference type="InterPro" id="IPR046857">
    <property type="entry name" value="Gemin6_Sm-like_dom"/>
</dbReference>
<protein>
    <recommendedName>
        <fullName evidence="5">Gem-associated protein 6</fullName>
    </recommendedName>
</protein>
<dbReference type="PANTHER" id="PTHR14710:SF2">
    <property type="entry name" value="GEM-ASSOCIATED PROTEIN 6"/>
    <property type="match status" value="1"/>
</dbReference>
<evidence type="ECO:0000259" key="1">
    <source>
        <dbReference type="PROSITE" id="PS52001"/>
    </source>
</evidence>
<evidence type="ECO:0008006" key="5">
    <source>
        <dbReference type="Google" id="ProtNLM"/>
    </source>
</evidence>
<accession>A0ABP1NF88</accession>
<dbReference type="EMBL" id="CAXAJV020001290">
    <property type="protein sequence ID" value="CAL7939642.1"/>
    <property type="molecule type" value="Genomic_DNA"/>
</dbReference>
<dbReference type="Proteomes" id="UP001642520">
    <property type="component" value="Unassembled WGS sequence"/>
</dbReference>
<feature type="domain" description="AD" evidence="1">
    <location>
        <begin position="71"/>
        <end position="162"/>
    </location>
</feature>
<dbReference type="PROSITE" id="PS52001">
    <property type="entry name" value="AD"/>
    <property type="match status" value="1"/>
</dbReference>
<dbReference type="PANTHER" id="PTHR14710">
    <property type="entry name" value="GEM-ASSOCIATED PROTEIN 6"/>
    <property type="match status" value="1"/>
</dbReference>
<proteinExistence type="predicted"/>
<comment type="caution">
    <text evidence="3">The sequence shown here is derived from an EMBL/GenBank/DDBJ whole genome shotgun (WGS) entry which is preliminary data.</text>
</comment>
<reference evidence="3 4" key="1">
    <citation type="submission" date="2024-08" db="EMBL/GenBank/DDBJ databases">
        <authorList>
            <person name="Will J Nash"/>
            <person name="Angela Man"/>
            <person name="Seanna McTaggart"/>
            <person name="Kendall Baker"/>
            <person name="Tom Barker"/>
            <person name="Leah Catchpole"/>
            <person name="Alex Durrant"/>
            <person name="Karim Gharbi"/>
            <person name="Naomi Irish"/>
            <person name="Gemy Kaithakottil"/>
            <person name="Debby Ku"/>
            <person name="Aaliyah Providence"/>
            <person name="Felix Shaw"/>
            <person name="David Swarbreck"/>
            <person name="Chris Watkins"/>
            <person name="Ann M. McCartney"/>
            <person name="Giulio Formenti"/>
            <person name="Alice Mouton"/>
            <person name="Noel Vella"/>
            <person name="Bjorn M von Reumont"/>
            <person name="Adriana Vella"/>
            <person name="Wilfried Haerty"/>
        </authorList>
    </citation>
    <scope>NUCLEOTIDE SEQUENCE [LARGE SCALE GENOMIC DNA]</scope>
</reference>
<dbReference type="InterPro" id="IPR046856">
    <property type="entry name" value="Gemin6_C"/>
</dbReference>
<evidence type="ECO:0000259" key="2">
    <source>
        <dbReference type="PROSITE" id="PS52002"/>
    </source>
</evidence>
<dbReference type="CDD" id="cd11676">
    <property type="entry name" value="Gemin6"/>
    <property type="match status" value="1"/>
</dbReference>
<dbReference type="InterPro" id="IPR009422">
    <property type="entry name" value="Gemin6"/>
</dbReference>
<organism evidence="3 4">
    <name type="scientific">Xylocopa violacea</name>
    <name type="common">Violet carpenter bee</name>
    <name type="synonym">Apis violacea</name>
    <dbReference type="NCBI Taxonomy" id="135666"/>
    <lineage>
        <taxon>Eukaryota</taxon>
        <taxon>Metazoa</taxon>
        <taxon>Ecdysozoa</taxon>
        <taxon>Arthropoda</taxon>
        <taxon>Hexapoda</taxon>
        <taxon>Insecta</taxon>
        <taxon>Pterygota</taxon>
        <taxon>Neoptera</taxon>
        <taxon>Endopterygota</taxon>
        <taxon>Hymenoptera</taxon>
        <taxon>Apocrita</taxon>
        <taxon>Aculeata</taxon>
        <taxon>Apoidea</taxon>
        <taxon>Anthophila</taxon>
        <taxon>Apidae</taxon>
        <taxon>Xylocopa</taxon>
        <taxon>Xylocopa</taxon>
    </lineage>
</organism>
<dbReference type="Gene3D" id="2.30.30.100">
    <property type="match status" value="1"/>
</dbReference>
<evidence type="ECO:0000313" key="4">
    <source>
        <dbReference type="Proteomes" id="UP001642520"/>
    </source>
</evidence>